<feature type="region of interest" description="Disordered" evidence="3">
    <location>
        <begin position="1"/>
        <end position="107"/>
    </location>
</feature>
<dbReference type="HOGENOM" id="CLU_018299_2_1_1"/>
<dbReference type="EMBL" id="KN823403">
    <property type="protein sequence ID" value="KIO17291.1"/>
    <property type="molecule type" value="Genomic_DNA"/>
</dbReference>
<accession>A0A0C3Q301</accession>
<evidence type="ECO:0000313" key="6">
    <source>
        <dbReference type="EMBL" id="KIO17291.1"/>
    </source>
</evidence>
<dbReference type="PANTHER" id="PTHR15565:SF0">
    <property type="entry name" value="PROTEIN AATF"/>
    <property type="match status" value="1"/>
</dbReference>
<feature type="domain" description="AATF leucine zipper-containing" evidence="5">
    <location>
        <begin position="120"/>
        <end position="253"/>
    </location>
</feature>
<proteinExistence type="inferred from homology"/>
<dbReference type="Pfam" id="PF13339">
    <property type="entry name" value="AATF-Che1"/>
    <property type="match status" value="1"/>
</dbReference>
<gene>
    <name evidence="6" type="ORF">M407DRAFT_228804</name>
</gene>
<sequence>SSLRKLHDRAPDPKYNSVKTSRSKIFDDDEDTPDEDALGGDLAKFAILTGPADNEGDEDEMDEDEEMEDEEFERSEDEGEEEEEEAYQPPKPFGEVQEGMDEGEGDRQLAEALRKTREQDRAKGKAVARQLATWDTLLDSRIRLQKSVVAANRLPLPENLSQFGSNNSEAEAAVNRLLEAALNMSEDLMEFQELYMKTQEDNLEVPPRKRRKLDSSLTTDYEAQVREATASASTLESTYHRTLLQTLHKWSAKVQAVAPSALLSTSFKNSSKSFQQQNGVKSAVDLIDETLSGGKAITRTRVRRSEGERIGDESGGAVAKGMESIDADEMFDDTDFYQQLLRDVIDSRTEGKDASDNIDAADAWARKQKKAQKAERALANKDKRVRYDVHEKLQNFMVPIPMNGMRGTWHEEQIDELFSSLLGKGFEGAAQESINPLGAVSNAVADEQEANQHLVGILAAGAGGLGGLKVF</sequence>
<feature type="domain" description="Apoptosis-antagonizing transcription factor C-terminal" evidence="4">
    <location>
        <begin position="337"/>
        <end position="422"/>
    </location>
</feature>
<evidence type="ECO:0000313" key="7">
    <source>
        <dbReference type="Proteomes" id="UP000054248"/>
    </source>
</evidence>
<reference evidence="6 7" key="1">
    <citation type="submission" date="2014-04" db="EMBL/GenBank/DDBJ databases">
        <authorList>
            <consortium name="DOE Joint Genome Institute"/>
            <person name="Kuo A."/>
            <person name="Girlanda M."/>
            <person name="Perotto S."/>
            <person name="Kohler A."/>
            <person name="Nagy L.G."/>
            <person name="Floudas D."/>
            <person name="Copeland A."/>
            <person name="Barry K.W."/>
            <person name="Cichocki N."/>
            <person name="Veneault-Fourrey C."/>
            <person name="LaButti K."/>
            <person name="Lindquist E.A."/>
            <person name="Lipzen A."/>
            <person name="Lundell T."/>
            <person name="Morin E."/>
            <person name="Murat C."/>
            <person name="Sun H."/>
            <person name="Tunlid A."/>
            <person name="Henrissat B."/>
            <person name="Grigoriev I.V."/>
            <person name="Hibbett D.S."/>
            <person name="Martin F."/>
            <person name="Nordberg H.P."/>
            <person name="Cantor M.N."/>
            <person name="Hua S.X."/>
        </authorList>
    </citation>
    <scope>NUCLEOTIDE SEQUENCE [LARGE SCALE GENOMIC DNA]</scope>
    <source>
        <strain evidence="6 7">MUT 4182</strain>
    </source>
</reference>
<evidence type="ECO:0000256" key="3">
    <source>
        <dbReference type="SAM" id="MobiDB-lite"/>
    </source>
</evidence>
<keyword evidence="7" id="KW-1185">Reference proteome</keyword>
<dbReference type="PANTHER" id="PTHR15565">
    <property type="entry name" value="AATF PROTEIN APOPTOSIS ANTAGONIZING TRANSCRIPTION FACTOR"/>
    <property type="match status" value="1"/>
</dbReference>
<dbReference type="InterPro" id="IPR012617">
    <property type="entry name" value="AATF_C"/>
</dbReference>
<dbReference type="InterPro" id="IPR025160">
    <property type="entry name" value="AATF"/>
</dbReference>
<evidence type="ECO:0000256" key="2">
    <source>
        <dbReference type="ARBA" id="ARBA00013850"/>
    </source>
</evidence>
<evidence type="ECO:0000259" key="4">
    <source>
        <dbReference type="Pfam" id="PF08164"/>
    </source>
</evidence>
<dbReference type="InterPro" id="IPR039223">
    <property type="entry name" value="AATF/Bfr2"/>
</dbReference>
<name>A0A0C3Q301_9AGAM</name>
<protein>
    <recommendedName>
        <fullName evidence="2">Protein BFR2</fullName>
    </recommendedName>
</protein>
<dbReference type="Proteomes" id="UP000054248">
    <property type="component" value="Unassembled WGS sequence"/>
</dbReference>
<feature type="non-terminal residue" evidence="6">
    <location>
        <position position="1"/>
    </location>
</feature>
<dbReference type="GO" id="GO:0005730">
    <property type="term" value="C:nucleolus"/>
    <property type="evidence" value="ECO:0007669"/>
    <property type="project" value="TreeGrafter"/>
</dbReference>
<feature type="compositionally biased region" description="Acidic residues" evidence="3">
    <location>
        <begin position="54"/>
        <end position="86"/>
    </location>
</feature>
<reference evidence="7" key="2">
    <citation type="submission" date="2015-01" db="EMBL/GenBank/DDBJ databases">
        <title>Evolutionary Origins and Diversification of the Mycorrhizal Mutualists.</title>
        <authorList>
            <consortium name="DOE Joint Genome Institute"/>
            <consortium name="Mycorrhizal Genomics Consortium"/>
            <person name="Kohler A."/>
            <person name="Kuo A."/>
            <person name="Nagy L.G."/>
            <person name="Floudas D."/>
            <person name="Copeland A."/>
            <person name="Barry K.W."/>
            <person name="Cichocki N."/>
            <person name="Veneault-Fourrey C."/>
            <person name="LaButti K."/>
            <person name="Lindquist E.A."/>
            <person name="Lipzen A."/>
            <person name="Lundell T."/>
            <person name="Morin E."/>
            <person name="Murat C."/>
            <person name="Riley R."/>
            <person name="Ohm R."/>
            <person name="Sun H."/>
            <person name="Tunlid A."/>
            <person name="Henrissat B."/>
            <person name="Grigoriev I.V."/>
            <person name="Hibbett D.S."/>
            <person name="Martin F."/>
        </authorList>
    </citation>
    <scope>NUCLEOTIDE SEQUENCE [LARGE SCALE GENOMIC DNA]</scope>
    <source>
        <strain evidence="7">MUT 4182</strain>
    </source>
</reference>
<evidence type="ECO:0000259" key="5">
    <source>
        <dbReference type="Pfam" id="PF13339"/>
    </source>
</evidence>
<evidence type="ECO:0000256" key="1">
    <source>
        <dbReference type="ARBA" id="ARBA00008966"/>
    </source>
</evidence>
<dbReference type="GO" id="GO:0000462">
    <property type="term" value="P:maturation of SSU-rRNA from tricistronic rRNA transcript (SSU-rRNA, 5.8S rRNA, LSU-rRNA)"/>
    <property type="evidence" value="ECO:0007669"/>
    <property type="project" value="TreeGrafter"/>
</dbReference>
<dbReference type="AlphaFoldDB" id="A0A0C3Q301"/>
<comment type="similarity">
    <text evidence="1">Belongs to the AATF family.</text>
</comment>
<dbReference type="STRING" id="1051891.A0A0C3Q301"/>
<feature type="compositionally biased region" description="Acidic residues" evidence="3">
    <location>
        <begin position="27"/>
        <end position="38"/>
    </location>
</feature>
<dbReference type="Pfam" id="PF08164">
    <property type="entry name" value="TRAUB"/>
    <property type="match status" value="1"/>
</dbReference>
<dbReference type="OrthoDB" id="5783963at2759"/>
<organism evidence="6 7">
    <name type="scientific">Tulasnella calospora MUT 4182</name>
    <dbReference type="NCBI Taxonomy" id="1051891"/>
    <lineage>
        <taxon>Eukaryota</taxon>
        <taxon>Fungi</taxon>
        <taxon>Dikarya</taxon>
        <taxon>Basidiomycota</taxon>
        <taxon>Agaricomycotina</taxon>
        <taxon>Agaricomycetes</taxon>
        <taxon>Cantharellales</taxon>
        <taxon>Tulasnellaceae</taxon>
        <taxon>Tulasnella</taxon>
    </lineage>
</organism>